<dbReference type="RefSeq" id="WP_085195719.1">
    <property type="nucleotide sequence ID" value="NZ_AP022314.1"/>
</dbReference>
<dbReference type="InterPro" id="IPR017972">
    <property type="entry name" value="Cyt_P450_CS"/>
</dbReference>
<dbReference type="PANTHER" id="PTHR46696:SF1">
    <property type="entry name" value="CYTOCHROME P450 YJIB-RELATED"/>
    <property type="match status" value="1"/>
</dbReference>
<proteinExistence type="inferred from homology"/>
<dbReference type="PRINTS" id="PR00359">
    <property type="entry name" value="BP450"/>
</dbReference>
<dbReference type="KEGG" id="mxe:MYXE_34280"/>
<reference evidence="8 9" key="1">
    <citation type="submission" date="2019-12" db="EMBL/GenBank/DDBJ databases">
        <title>Complete genome sequence of Mycolicibacterium xenopi str. JCM15661T.</title>
        <authorList>
            <person name="Yoshida M."/>
            <person name="Fukano H."/>
            <person name="Asakura T."/>
            <person name="Hoshino Y."/>
        </authorList>
    </citation>
    <scope>NUCLEOTIDE SEQUENCE [LARGE SCALE GENOMIC DNA]</scope>
    <source>
        <strain evidence="8 9">JCM 15661T</strain>
    </source>
</reference>
<dbReference type="GO" id="GO:0016705">
    <property type="term" value="F:oxidoreductase activity, acting on paired donors, with incorporation or reduction of molecular oxygen"/>
    <property type="evidence" value="ECO:0007669"/>
    <property type="project" value="InterPro"/>
</dbReference>
<dbReference type="Proteomes" id="UP000464624">
    <property type="component" value="Chromosome"/>
</dbReference>
<accession>A0AAD1H1X8</accession>
<dbReference type="Pfam" id="PF00067">
    <property type="entry name" value="p450"/>
    <property type="match status" value="1"/>
</dbReference>
<keyword evidence="4 7" id="KW-0560">Oxidoreductase</keyword>
<evidence type="ECO:0000256" key="4">
    <source>
        <dbReference type="ARBA" id="ARBA00023002"/>
    </source>
</evidence>
<evidence type="ECO:0000313" key="8">
    <source>
        <dbReference type="EMBL" id="BBU23638.1"/>
    </source>
</evidence>
<gene>
    <name evidence="8" type="ORF">MYXE_34280</name>
</gene>
<dbReference type="InterPro" id="IPR002397">
    <property type="entry name" value="Cyt_P450_B"/>
</dbReference>
<keyword evidence="6 7" id="KW-0503">Monooxygenase</keyword>
<evidence type="ECO:0000256" key="7">
    <source>
        <dbReference type="RuleBase" id="RU000461"/>
    </source>
</evidence>
<keyword evidence="2 7" id="KW-0349">Heme</keyword>
<evidence type="ECO:0000256" key="1">
    <source>
        <dbReference type="ARBA" id="ARBA00010617"/>
    </source>
</evidence>
<evidence type="ECO:0000256" key="3">
    <source>
        <dbReference type="ARBA" id="ARBA00022723"/>
    </source>
</evidence>
<keyword evidence="5 7" id="KW-0408">Iron</keyword>
<dbReference type="AlphaFoldDB" id="A0AAD1H1X8"/>
<evidence type="ECO:0008006" key="10">
    <source>
        <dbReference type="Google" id="ProtNLM"/>
    </source>
</evidence>
<evidence type="ECO:0000313" key="9">
    <source>
        <dbReference type="Proteomes" id="UP000464624"/>
    </source>
</evidence>
<dbReference type="GO" id="GO:0020037">
    <property type="term" value="F:heme binding"/>
    <property type="evidence" value="ECO:0007669"/>
    <property type="project" value="InterPro"/>
</dbReference>
<dbReference type="PROSITE" id="PS00086">
    <property type="entry name" value="CYTOCHROME_P450"/>
    <property type="match status" value="1"/>
</dbReference>
<dbReference type="PANTHER" id="PTHR46696">
    <property type="entry name" value="P450, PUTATIVE (EUROFUNG)-RELATED"/>
    <property type="match status" value="1"/>
</dbReference>
<dbReference type="GO" id="GO:0004497">
    <property type="term" value="F:monooxygenase activity"/>
    <property type="evidence" value="ECO:0007669"/>
    <property type="project" value="UniProtKB-KW"/>
</dbReference>
<sequence length="91" mass="10049">MLLDIGSANHDPTVFCPPDRLQIARKQAPHVTFGYGARYCIGAPLARIELKIVFVQLISRFPSMHLAVDPATLTVRSDVLARGLVELPVPW</sequence>
<dbReference type="EMBL" id="AP022314">
    <property type="protein sequence ID" value="BBU23638.1"/>
    <property type="molecule type" value="Genomic_DNA"/>
</dbReference>
<evidence type="ECO:0000256" key="5">
    <source>
        <dbReference type="ARBA" id="ARBA00023004"/>
    </source>
</evidence>
<dbReference type="SUPFAM" id="SSF48264">
    <property type="entry name" value="Cytochrome P450"/>
    <property type="match status" value="1"/>
</dbReference>
<evidence type="ECO:0000256" key="2">
    <source>
        <dbReference type="ARBA" id="ARBA00022617"/>
    </source>
</evidence>
<comment type="similarity">
    <text evidence="1 7">Belongs to the cytochrome P450 family.</text>
</comment>
<dbReference type="InterPro" id="IPR001128">
    <property type="entry name" value="Cyt_P450"/>
</dbReference>
<dbReference type="Gene3D" id="1.10.630.10">
    <property type="entry name" value="Cytochrome P450"/>
    <property type="match status" value="1"/>
</dbReference>
<name>A0AAD1H1X8_MYCXE</name>
<evidence type="ECO:0000256" key="6">
    <source>
        <dbReference type="ARBA" id="ARBA00023033"/>
    </source>
</evidence>
<organism evidence="8 9">
    <name type="scientific">Mycobacterium xenopi</name>
    <dbReference type="NCBI Taxonomy" id="1789"/>
    <lineage>
        <taxon>Bacteria</taxon>
        <taxon>Bacillati</taxon>
        <taxon>Actinomycetota</taxon>
        <taxon>Actinomycetes</taxon>
        <taxon>Mycobacteriales</taxon>
        <taxon>Mycobacteriaceae</taxon>
        <taxon>Mycobacterium</taxon>
    </lineage>
</organism>
<dbReference type="InterPro" id="IPR036396">
    <property type="entry name" value="Cyt_P450_sf"/>
</dbReference>
<dbReference type="GO" id="GO:0005506">
    <property type="term" value="F:iron ion binding"/>
    <property type="evidence" value="ECO:0007669"/>
    <property type="project" value="InterPro"/>
</dbReference>
<protein>
    <recommendedName>
        <fullName evidence="10">Cytochrome P450</fullName>
    </recommendedName>
</protein>
<keyword evidence="3 7" id="KW-0479">Metal-binding</keyword>